<dbReference type="Pfam" id="PF08613">
    <property type="entry name" value="Cyclin"/>
    <property type="match status" value="1"/>
</dbReference>
<dbReference type="PANTHER" id="PTHR15615">
    <property type="match status" value="1"/>
</dbReference>
<dbReference type="Gene3D" id="1.10.472.10">
    <property type="entry name" value="Cyclin-like"/>
    <property type="match status" value="1"/>
</dbReference>
<evidence type="ECO:0000313" key="3">
    <source>
        <dbReference type="Proteomes" id="UP000799770"/>
    </source>
</evidence>
<dbReference type="AlphaFoldDB" id="A0A6A5Z988"/>
<dbReference type="SUPFAM" id="SSF47954">
    <property type="entry name" value="Cyclin-like"/>
    <property type="match status" value="1"/>
</dbReference>
<dbReference type="OrthoDB" id="244495at2759"/>
<feature type="region of interest" description="Disordered" evidence="1">
    <location>
        <begin position="393"/>
        <end position="420"/>
    </location>
</feature>
<feature type="compositionally biased region" description="Low complexity" evidence="1">
    <location>
        <begin position="402"/>
        <end position="419"/>
    </location>
</feature>
<dbReference type="InterPro" id="IPR036915">
    <property type="entry name" value="Cyclin-like_sf"/>
</dbReference>
<feature type="region of interest" description="Disordered" evidence="1">
    <location>
        <begin position="292"/>
        <end position="340"/>
    </location>
</feature>
<keyword evidence="3" id="KW-1185">Reference proteome</keyword>
<reference evidence="2" key="1">
    <citation type="journal article" date="2020" name="Stud. Mycol.">
        <title>101 Dothideomycetes genomes: a test case for predicting lifestyles and emergence of pathogens.</title>
        <authorList>
            <person name="Haridas S."/>
            <person name="Albert R."/>
            <person name="Binder M."/>
            <person name="Bloem J."/>
            <person name="Labutti K."/>
            <person name="Salamov A."/>
            <person name="Andreopoulos B."/>
            <person name="Baker S."/>
            <person name="Barry K."/>
            <person name="Bills G."/>
            <person name="Bluhm B."/>
            <person name="Cannon C."/>
            <person name="Castanera R."/>
            <person name="Culley D."/>
            <person name="Daum C."/>
            <person name="Ezra D."/>
            <person name="Gonzalez J."/>
            <person name="Henrissat B."/>
            <person name="Kuo A."/>
            <person name="Liang C."/>
            <person name="Lipzen A."/>
            <person name="Lutzoni F."/>
            <person name="Magnuson J."/>
            <person name="Mondo S."/>
            <person name="Nolan M."/>
            <person name="Ohm R."/>
            <person name="Pangilinan J."/>
            <person name="Park H.-J."/>
            <person name="Ramirez L."/>
            <person name="Alfaro M."/>
            <person name="Sun H."/>
            <person name="Tritt A."/>
            <person name="Yoshinaga Y."/>
            <person name="Zwiers L.-H."/>
            <person name="Turgeon B."/>
            <person name="Goodwin S."/>
            <person name="Spatafora J."/>
            <person name="Crous P."/>
            <person name="Grigoriev I."/>
        </authorList>
    </citation>
    <scope>NUCLEOTIDE SEQUENCE</scope>
    <source>
        <strain evidence="2">CBS 627.86</strain>
    </source>
</reference>
<dbReference type="Proteomes" id="UP000799770">
    <property type="component" value="Unassembled WGS sequence"/>
</dbReference>
<dbReference type="GO" id="GO:0000307">
    <property type="term" value="C:cyclin-dependent protein kinase holoenzyme complex"/>
    <property type="evidence" value="ECO:0007669"/>
    <property type="project" value="TreeGrafter"/>
</dbReference>
<dbReference type="GO" id="GO:0005634">
    <property type="term" value="C:nucleus"/>
    <property type="evidence" value="ECO:0007669"/>
    <property type="project" value="TreeGrafter"/>
</dbReference>
<organism evidence="2 3">
    <name type="scientific">Lophiotrema nucula</name>
    <dbReference type="NCBI Taxonomy" id="690887"/>
    <lineage>
        <taxon>Eukaryota</taxon>
        <taxon>Fungi</taxon>
        <taxon>Dikarya</taxon>
        <taxon>Ascomycota</taxon>
        <taxon>Pezizomycotina</taxon>
        <taxon>Dothideomycetes</taxon>
        <taxon>Pleosporomycetidae</taxon>
        <taxon>Pleosporales</taxon>
        <taxon>Lophiotremataceae</taxon>
        <taxon>Lophiotrema</taxon>
    </lineage>
</organism>
<accession>A0A6A5Z988</accession>
<feature type="compositionally biased region" description="Polar residues" evidence="1">
    <location>
        <begin position="292"/>
        <end position="315"/>
    </location>
</feature>
<dbReference type="EMBL" id="ML977322">
    <property type="protein sequence ID" value="KAF2115845.1"/>
    <property type="molecule type" value="Genomic_DNA"/>
</dbReference>
<dbReference type="GO" id="GO:0016538">
    <property type="term" value="F:cyclin-dependent protein serine/threonine kinase regulator activity"/>
    <property type="evidence" value="ECO:0007669"/>
    <property type="project" value="TreeGrafter"/>
</dbReference>
<evidence type="ECO:0000256" key="1">
    <source>
        <dbReference type="SAM" id="MobiDB-lite"/>
    </source>
</evidence>
<dbReference type="PANTHER" id="PTHR15615:SF27">
    <property type="entry name" value="PHO85 CYCLIN CLG1"/>
    <property type="match status" value="1"/>
</dbReference>
<evidence type="ECO:0000313" key="2">
    <source>
        <dbReference type="EMBL" id="KAF2115845.1"/>
    </source>
</evidence>
<protein>
    <recommendedName>
        <fullName evidence="4">Cyclin-like protein</fullName>
    </recommendedName>
</protein>
<proteinExistence type="predicted"/>
<dbReference type="InterPro" id="IPR013922">
    <property type="entry name" value="Cyclin_PHO80-like"/>
</dbReference>
<sequence length="462" mass="51822">MPSFYPRHNLPRQLPLTPPDFVPSYQTGCGGMPYQQTAYSGQPGVRQQEDGYDFADRYGQLSIAMPPMYPQAGTYLSNPAPSLPPPSTFYESAGTNILPPMRMQNGPSIADSAMQQQRVQEMNQRAIQPPKDEKPVGGVSAKLDYDMDVMTDFVCEMAVQVITPGRLMPPSFRKWVHQVLCATRLPSATILLSMFYLSNRMPMMAAQPKTDSHLFRLLTIALLLGSKFLDDNTFINRSWSEVSGIPVSDLNLLETEWLVAIDFKLHRDPYEQQGWQSWSEHWKDYQIQHASRNARSNKLSPIDTSVQRRSVNQNKPLPPLPMQQNYNQPPPYEYTPKSAQTSFSSASSYTMYDPWRSTHENSPASAPTTGPTTPEYYGASGTWAPAEGYSRRTMFGFPPLSQPGHNQPQPQQPTNYGPPAYNTGYTASAWNNHGVNCQCVYCAQRHPPYFMAPGYGPQPVAV</sequence>
<dbReference type="GO" id="GO:0019901">
    <property type="term" value="F:protein kinase binding"/>
    <property type="evidence" value="ECO:0007669"/>
    <property type="project" value="InterPro"/>
</dbReference>
<evidence type="ECO:0008006" key="4">
    <source>
        <dbReference type="Google" id="ProtNLM"/>
    </source>
</evidence>
<dbReference type="CDD" id="cd20557">
    <property type="entry name" value="CYCLIN_ScPCL1-like"/>
    <property type="match status" value="1"/>
</dbReference>
<name>A0A6A5Z988_9PLEO</name>
<feature type="region of interest" description="Disordered" evidence="1">
    <location>
        <begin position="357"/>
        <end position="379"/>
    </location>
</feature>
<gene>
    <name evidence="2" type="ORF">BDV96DRAFT_57689</name>
</gene>
<feature type="compositionally biased region" description="Low complexity" evidence="1">
    <location>
        <begin position="362"/>
        <end position="374"/>
    </location>
</feature>